<dbReference type="AlphaFoldDB" id="A0A9N7UGX3"/>
<dbReference type="Proteomes" id="UP001153269">
    <property type="component" value="Unassembled WGS sequence"/>
</dbReference>
<proteinExistence type="predicted"/>
<reference evidence="1" key="1">
    <citation type="submission" date="2020-03" db="EMBL/GenBank/DDBJ databases">
        <authorList>
            <person name="Weist P."/>
        </authorList>
    </citation>
    <scope>NUCLEOTIDE SEQUENCE</scope>
</reference>
<sequence length="150" mass="16373">MLACQTMEPLTALPSLPGPQYSQSTVSLGLGCHSPSLLCSPGADQLASRLWDVKAAAQRRFLWELLLRMEWATMFADVWCDVTRRQNVDGHFTFVRRRGDVAPPDAHICLPTRLCHGLGKRAVGGRGEGRGSGAGLEHQLMALLVHTALK</sequence>
<accession>A0A9N7UGX3</accession>
<evidence type="ECO:0000313" key="1">
    <source>
        <dbReference type="EMBL" id="CAB1431844.1"/>
    </source>
</evidence>
<protein>
    <submittedName>
        <fullName evidence="1">Uncharacterized protein</fullName>
    </submittedName>
</protein>
<name>A0A9N7UGX3_PLEPL</name>
<dbReference type="EMBL" id="CADEAL010001380">
    <property type="protein sequence ID" value="CAB1431844.1"/>
    <property type="molecule type" value="Genomic_DNA"/>
</dbReference>
<organism evidence="1 2">
    <name type="scientific">Pleuronectes platessa</name>
    <name type="common">European plaice</name>
    <dbReference type="NCBI Taxonomy" id="8262"/>
    <lineage>
        <taxon>Eukaryota</taxon>
        <taxon>Metazoa</taxon>
        <taxon>Chordata</taxon>
        <taxon>Craniata</taxon>
        <taxon>Vertebrata</taxon>
        <taxon>Euteleostomi</taxon>
        <taxon>Actinopterygii</taxon>
        <taxon>Neopterygii</taxon>
        <taxon>Teleostei</taxon>
        <taxon>Neoteleostei</taxon>
        <taxon>Acanthomorphata</taxon>
        <taxon>Carangaria</taxon>
        <taxon>Pleuronectiformes</taxon>
        <taxon>Pleuronectoidei</taxon>
        <taxon>Pleuronectidae</taxon>
        <taxon>Pleuronectes</taxon>
    </lineage>
</organism>
<evidence type="ECO:0000313" key="2">
    <source>
        <dbReference type="Proteomes" id="UP001153269"/>
    </source>
</evidence>
<gene>
    <name evidence="1" type="ORF">PLEPLA_LOCUS19901</name>
</gene>
<keyword evidence="2" id="KW-1185">Reference proteome</keyword>
<comment type="caution">
    <text evidence="1">The sequence shown here is derived from an EMBL/GenBank/DDBJ whole genome shotgun (WGS) entry which is preliminary data.</text>
</comment>